<dbReference type="AlphaFoldDB" id="A0A7S2JU47"/>
<dbReference type="NCBIfam" id="TIGR00296">
    <property type="entry name" value="TIGR00296 family protein"/>
    <property type="match status" value="1"/>
</dbReference>
<name>A0A7S2JU47_9STRA</name>
<dbReference type="InterPro" id="IPR027485">
    <property type="entry name" value="AMMECR1_N"/>
</dbReference>
<dbReference type="EMBL" id="HBGY01001846">
    <property type="protein sequence ID" value="CAD9557726.1"/>
    <property type="molecule type" value="Transcribed_RNA"/>
</dbReference>
<accession>A0A7S2JU47</accession>
<dbReference type="InterPro" id="IPR036071">
    <property type="entry name" value="AMMECR1_dom_sf"/>
</dbReference>
<dbReference type="Pfam" id="PF01871">
    <property type="entry name" value="AMMECR1"/>
    <property type="match status" value="1"/>
</dbReference>
<reference evidence="2" key="1">
    <citation type="submission" date="2021-01" db="EMBL/GenBank/DDBJ databases">
        <authorList>
            <person name="Corre E."/>
            <person name="Pelletier E."/>
            <person name="Niang G."/>
            <person name="Scheremetjew M."/>
            <person name="Finn R."/>
            <person name="Kale V."/>
            <person name="Holt S."/>
            <person name="Cochrane G."/>
            <person name="Meng A."/>
            <person name="Brown T."/>
            <person name="Cohen L."/>
        </authorList>
    </citation>
    <scope>NUCLEOTIDE SEQUENCE</scope>
    <source>
        <strain evidence="2">B650</strain>
    </source>
</reference>
<dbReference type="PANTHER" id="PTHR13016">
    <property type="entry name" value="AMMECR1 HOMOLOG"/>
    <property type="match status" value="1"/>
</dbReference>
<feature type="domain" description="AMMECR1" evidence="1">
    <location>
        <begin position="1"/>
        <end position="223"/>
    </location>
</feature>
<evidence type="ECO:0000259" key="1">
    <source>
        <dbReference type="PROSITE" id="PS51112"/>
    </source>
</evidence>
<dbReference type="InterPro" id="IPR023473">
    <property type="entry name" value="AMMECR1"/>
</dbReference>
<protein>
    <recommendedName>
        <fullName evidence="1">AMMECR1 domain-containing protein</fullName>
    </recommendedName>
</protein>
<dbReference type="PANTHER" id="PTHR13016:SF0">
    <property type="entry name" value="AMME SYNDROME CANDIDATE GENE 1 PROTEIN"/>
    <property type="match status" value="1"/>
</dbReference>
<dbReference type="PROSITE" id="PS51112">
    <property type="entry name" value="AMMECR1"/>
    <property type="match status" value="1"/>
</dbReference>
<organism evidence="2">
    <name type="scientific">Leptocylindrus danicus</name>
    <dbReference type="NCBI Taxonomy" id="163516"/>
    <lineage>
        <taxon>Eukaryota</taxon>
        <taxon>Sar</taxon>
        <taxon>Stramenopiles</taxon>
        <taxon>Ochrophyta</taxon>
        <taxon>Bacillariophyta</taxon>
        <taxon>Coscinodiscophyceae</taxon>
        <taxon>Chaetocerotophycidae</taxon>
        <taxon>Leptocylindrales</taxon>
        <taxon>Leptocylindraceae</taxon>
        <taxon>Leptocylindrus</taxon>
    </lineage>
</organism>
<proteinExistence type="predicted"/>
<evidence type="ECO:0000313" key="2">
    <source>
        <dbReference type="EMBL" id="CAD9557726.1"/>
    </source>
</evidence>
<dbReference type="InterPro" id="IPR002733">
    <property type="entry name" value="AMMECR1_domain"/>
</dbReference>
<sequence>MNQNNLRASEDMCHFCFDVLVGEIVHQRQRGNASEPTFINSLPHPTVQCPLFVTWDKRRSSSSSSLLRGSGDSNVAFELRGCIGTLSPRPLVEAMRELALTSALQDRRFPPISKHELPSLRVGVSLLVQYEECTDCFDWQVGTHGIMISFNISRSSGSMEYSATYLPEVAYEQGWTQLQAVKSLIRKAGYCGDINDDLFGRIDCTRYQSSKVKATYDDFVRLNGGVDPLSEVSTTTKRSGFSRFFS</sequence>
<dbReference type="Gene3D" id="3.30.700.20">
    <property type="entry name" value="Hypothetical protein ph0010, domain 1"/>
    <property type="match status" value="1"/>
</dbReference>
<dbReference type="SUPFAM" id="SSF143447">
    <property type="entry name" value="AMMECR1-like"/>
    <property type="match status" value="1"/>
</dbReference>
<gene>
    <name evidence="2" type="ORF">LDAN0321_LOCUS1251</name>
</gene>